<dbReference type="PANTHER" id="PTHR35008:SF9">
    <property type="entry name" value="CYTOCHROME C DOMAIN-CONTAINING PROTEIN"/>
    <property type="match status" value="1"/>
</dbReference>
<accession>A0A2T7BHL1</accession>
<dbReference type="RefSeq" id="WP_108687608.1">
    <property type="nucleotide sequence ID" value="NZ_QCYK01000002.1"/>
</dbReference>
<evidence type="ECO:0000256" key="1">
    <source>
        <dbReference type="ARBA" id="ARBA00022617"/>
    </source>
</evidence>
<comment type="caution">
    <text evidence="6">The sequence shown here is derived from an EMBL/GenBank/DDBJ whole genome shotgun (WGS) entry which is preliminary data.</text>
</comment>
<keyword evidence="7" id="KW-1185">Reference proteome</keyword>
<keyword evidence="2 4" id="KW-0479">Metal-binding</keyword>
<evidence type="ECO:0000259" key="5">
    <source>
        <dbReference type="PROSITE" id="PS51007"/>
    </source>
</evidence>
<dbReference type="SUPFAM" id="SSF46626">
    <property type="entry name" value="Cytochrome c"/>
    <property type="match status" value="2"/>
</dbReference>
<dbReference type="InterPro" id="IPR051459">
    <property type="entry name" value="Cytochrome_c-type_DH"/>
</dbReference>
<dbReference type="GO" id="GO:0046872">
    <property type="term" value="F:metal ion binding"/>
    <property type="evidence" value="ECO:0007669"/>
    <property type="project" value="UniProtKB-KW"/>
</dbReference>
<dbReference type="Pfam" id="PF00034">
    <property type="entry name" value="Cytochrom_C"/>
    <property type="match status" value="1"/>
</dbReference>
<reference evidence="6 7" key="1">
    <citation type="submission" date="2018-04" db="EMBL/GenBank/DDBJ databases">
        <title>Chitinophaga fuyangensis sp. nov., isolated from soil in a chemical factory.</title>
        <authorList>
            <person name="Chen K."/>
        </authorList>
    </citation>
    <scope>NUCLEOTIDE SEQUENCE [LARGE SCALE GENOMIC DNA]</scope>
    <source>
        <strain evidence="6 7">LY-1</strain>
    </source>
</reference>
<feature type="domain" description="Cytochrome c" evidence="5">
    <location>
        <begin position="188"/>
        <end position="278"/>
    </location>
</feature>
<dbReference type="Pfam" id="PF21342">
    <property type="entry name" value="SoxA-TsdA_cyt-c"/>
    <property type="match status" value="1"/>
</dbReference>
<dbReference type="PROSITE" id="PS51007">
    <property type="entry name" value="CYTC"/>
    <property type="match status" value="1"/>
</dbReference>
<protein>
    <submittedName>
        <fullName evidence="6">Cytochrome C</fullName>
    </submittedName>
</protein>
<evidence type="ECO:0000256" key="2">
    <source>
        <dbReference type="ARBA" id="ARBA00022723"/>
    </source>
</evidence>
<dbReference type="InterPro" id="IPR009056">
    <property type="entry name" value="Cyt_c-like_dom"/>
</dbReference>
<keyword evidence="3 4" id="KW-0408">Iron</keyword>
<sequence>MMKQHWFPVLLFCICCAGVWHSCQQVRDARREQEVADRNDQQPAGADTLWHGAGVEDLPDDAQVRYGHDLVANTSAYLGPRGSVAHISNGMNCQNCHLQAGTVPFGNNYGKVYATYPLYRARNNGIQDIYDRVNDCLQRSLNGQPLDSSTKEMQAIYAYIKWLGKDVPKGTVPGGTSIMKLAYLDRPASPAAGKAVYAATCQRCHGSDGQGQLNPDHNGYAYPPLWGPHSFNDGAGLYRISNMAGFVYNNMPFGTDYQHPQLSEATAWDVAAFVNSQPRPHYNQQNDWQMRERKPLDFPFGPYADPYTERQHKYGPFKPIQVFYASNKNKTP</sequence>
<proteinExistence type="predicted"/>
<dbReference type="EMBL" id="QCYK01000002">
    <property type="protein sequence ID" value="PUZ25769.1"/>
    <property type="molecule type" value="Genomic_DNA"/>
</dbReference>
<dbReference type="PANTHER" id="PTHR35008">
    <property type="entry name" value="BLL4482 PROTEIN-RELATED"/>
    <property type="match status" value="1"/>
</dbReference>
<name>A0A2T7BHL1_9BACT</name>
<dbReference type="Gene3D" id="1.10.760.10">
    <property type="entry name" value="Cytochrome c-like domain"/>
    <property type="match status" value="2"/>
</dbReference>
<dbReference type="GO" id="GO:0009055">
    <property type="term" value="F:electron transfer activity"/>
    <property type="evidence" value="ECO:0007669"/>
    <property type="project" value="InterPro"/>
</dbReference>
<evidence type="ECO:0000256" key="3">
    <source>
        <dbReference type="ARBA" id="ARBA00023004"/>
    </source>
</evidence>
<evidence type="ECO:0000256" key="4">
    <source>
        <dbReference type="PROSITE-ProRule" id="PRU00433"/>
    </source>
</evidence>
<dbReference type="GO" id="GO:0020037">
    <property type="term" value="F:heme binding"/>
    <property type="evidence" value="ECO:0007669"/>
    <property type="project" value="InterPro"/>
</dbReference>
<dbReference type="OrthoDB" id="9779283at2"/>
<evidence type="ECO:0000313" key="6">
    <source>
        <dbReference type="EMBL" id="PUZ25769.1"/>
    </source>
</evidence>
<organism evidence="6 7">
    <name type="scientific">Chitinophaga parva</name>
    <dbReference type="NCBI Taxonomy" id="2169414"/>
    <lineage>
        <taxon>Bacteria</taxon>
        <taxon>Pseudomonadati</taxon>
        <taxon>Bacteroidota</taxon>
        <taxon>Chitinophagia</taxon>
        <taxon>Chitinophagales</taxon>
        <taxon>Chitinophagaceae</taxon>
        <taxon>Chitinophaga</taxon>
    </lineage>
</organism>
<keyword evidence="1 4" id="KW-0349">Heme</keyword>
<dbReference type="InterPro" id="IPR036909">
    <property type="entry name" value="Cyt_c-like_dom_sf"/>
</dbReference>
<dbReference type="AlphaFoldDB" id="A0A2T7BHL1"/>
<evidence type="ECO:0000313" key="7">
    <source>
        <dbReference type="Proteomes" id="UP000244450"/>
    </source>
</evidence>
<dbReference type="Proteomes" id="UP000244450">
    <property type="component" value="Unassembled WGS sequence"/>
</dbReference>
<gene>
    <name evidence="6" type="ORF">DCC81_16035</name>
</gene>